<gene>
    <name evidence="1" type="ORF">HNP33_003426</name>
</gene>
<evidence type="ECO:0000313" key="1">
    <source>
        <dbReference type="EMBL" id="MBB6579314.1"/>
    </source>
</evidence>
<name>A0ABR6RJG5_9BURK</name>
<sequence length="86" mass="9788">MKSTLELLDRALKTHKAADWAKRYNITQPTFNNARKRGFLSPMLAGNLAIDLGEDAQEWMAIAAMESERESPLRERLMATLNRSKP</sequence>
<evidence type="ECO:0000313" key="2">
    <source>
        <dbReference type="Proteomes" id="UP000562492"/>
    </source>
</evidence>
<dbReference type="RefSeq" id="WP_184710607.1">
    <property type="nucleotide sequence ID" value="NZ_JACHKZ010000027.1"/>
</dbReference>
<accession>A0ABR6RJG5</accession>
<protein>
    <submittedName>
        <fullName evidence="1">Iron-regulated protein</fullName>
    </submittedName>
</protein>
<dbReference type="Proteomes" id="UP000562492">
    <property type="component" value="Unassembled WGS sequence"/>
</dbReference>
<comment type="caution">
    <text evidence="1">The sequence shown here is derived from an EMBL/GenBank/DDBJ whole genome shotgun (WGS) entry which is preliminary data.</text>
</comment>
<proteinExistence type="predicted"/>
<reference evidence="1 2" key="1">
    <citation type="submission" date="2020-08" db="EMBL/GenBank/DDBJ databases">
        <title>Functional genomics of gut bacteria from endangered species of beetles.</title>
        <authorList>
            <person name="Carlos-Shanley C."/>
        </authorList>
    </citation>
    <scope>NUCLEOTIDE SEQUENCE [LARGE SCALE GENOMIC DNA]</scope>
    <source>
        <strain evidence="1 2">S00124</strain>
    </source>
</reference>
<dbReference type="EMBL" id="JACHKZ010000027">
    <property type="protein sequence ID" value="MBB6579314.1"/>
    <property type="molecule type" value="Genomic_DNA"/>
</dbReference>
<keyword evidence="2" id="KW-1185">Reference proteome</keyword>
<organism evidence="1 2">
    <name type="scientific">Comamonas odontotermitis</name>
    <dbReference type="NCBI Taxonomy" id="379895"/>
    <lineage>
        <taxon>Bacteria</taxon>
        <taxon>Pseudomonadati</taxon>
        <taxon>Pseudomonadota</taxon>
        <taxon>Betaproteobacteria</taxon>
        <taxon>Burkholderiales</taxon>
        <taxon>Comamonadaceae</taxon>
        <taxon>Comamonas</taxon>
    </lineage>
</organism>